<proteinExistence type="predicted"/>
<dbReference type="AlphaFoldDB" id="A0A1R4J1B4"/>
<organism evidence="1 2">
    <name type="scientific">Marinilactibacillus psychrotolerans 42ea</name>
    <dbReference type="NCBI Taxonomy" id="1255609"/>
    <lineage>
        <taxon>Bacteria</taxon>
        <taxon>Bacillati</taxon>
        <taxon>Bacillota</taxon>
        <taxon>Bacilli</taxon>
        <taxon>Lactobacillales</taxon>
        <taxon>Carnobacteriaceae</taxon>
        <taxon>Marinilactibacillus</taxon>
    </lineage>
</organism>
<evidence type="ECO:0000313" key="2">
    <source>
        <dbReference type="Proteomes" id="UP000195611"/>
    </source>
</evidence>
<reference evidence="1 2" key="1">
    <citation type="submission" date="2017-02" db="EMBL/GenBank/DDBJ databases">
        <authorList>
            <person name="Peterson S.W."/>
        </authorList>
    </citation>
    <scope>NUCLEOTIDE SEQUENCE [LARGE SCALE GENOMIC DNA]</scope>
    <source>
        <strain evidence="1 2">42ea</strain>
    </source>
</reference>
<gene>
    <name evidence="1" type="ORF">FM115_03520</name>
</gene>
<accession>A0A1R4J1B4</accession>
<dbReference type="Proteomes" id="UP000195611">
    <property type="component" value="Unassembled WGS sequence"/>
</dbReference>
<dbReference type="EMBL" id="FUKW01000057">
    <property type="protein sequence ID" value="SJN25876.1"/>
    <property type="molecule type" value="Genomic_DNA"/>
</dbReference>
<name>A0A1R4J1B4_9LACT</name>
<evidence type="ECO:0000313" key="1">
    <source>
        <dbReference type="EMBL" id="SJN25876.1"/>
    </source>
</evidence>
<sequence>MLGNVVIPSSLIVSASEIEAPLEVKETGPFQIIDDTMLYDTRDGYLYEFSDITDMQSYMNSNSFNENNNISLRAASSTTYRWEIIQLEYWNKSQVKKLAADSQKAAMAGVWGGVASAWMWKFPFVGASVATVSAILYTHYQKFVNAANKNQSMSHYREVRNIPGARGPVYRSTWKAFN</sequence>
<protein>
    <submittedName>
        <fullName evidence="1">Uncharacterized protein</fullName>
    </submittedName>
</protein>